<evidence type="ECO:0000256" key="3">
    <source>
        <dbReference type="ARBA" id="ARBA00023163"/>
    </source>
</evidence>
<dbReference type="InterPro" id="IPR009057">
    <property type="entry name" value="Homeodomain-like_sf"/>
</dbReference>
<dbReference type="PROSITE" id="PS50977">
    <property type="entry name" value="HTH_TETR_2"/>
    <property type="match status" value="1"/>
</dbReference>
<dbReference type="PANTHER" id="PTHR30055">
    <property type="entry name" value="HTH-TYPE TRANSCRIPTIONAL REGULATOR RUTR"/>
    <property type="match status" value="1"/>
</dbReference>
<keyword evidence="7" id="KW-1185">Reference proteome</keyword>
<dbReference type="Gene3D" id="1.10.357.10">
    <property type="entry name" value="Tetracycline Repressor, domain 2"/>
    <property type="match status" value="1"/>
</dbReference>
<organism evidence="6 7">
    <name type="scientific">Sphingomonas immobilis</name>
    <dbReference type="NCBI Taxonomy" id="3063997"/>
    <lineage>
        <taxon>Bacteria</taxon>
        <taxon>Pseudomonadati</taxon>
        <taxon>Pseudomonadota</taxon>
        <taxon>Alphaproteobacteria</taxon>
        <taxon>Sphingomonadales</taxon>
        <taxon>Sphingomonadaceae</taxon>
        <taxon>Sphingomonas</taxon>
    </lineage>
</organism>
<dbReference type="InterPro" id="IPR036271">
    <property type="entry name" value="Tet_transcr_reg_TetR-rel_C_sf"/>
</dbReference>
<proteinExistence type="predicted"/>
<sequence>MQGGPKPVEARAASPADATRARILLAAQQAFSSRGYGDVGLRAIATAAGCDTTLIRRYFGPKQRLFEEALSRALDVTPLLDSSRENFGARAVAFFTQENDTTIQPIQMLIFATADPVSRATALRLLERHVIAPIAAWLGGGDGAARAARISMLCSGWFLYSRVLPLPGDADGEPGATNRWLAAQLQLVVDEAP</sequence>
<dbReference type="Pfam" id="PF17920">
    <property type="entry name" value="TetR_C_16"/>
    <property type="match status" value="1"/>
</dbReference>
<evidence type="ECO:0000256" key="1">
    <source>
        <dbReference type="ARBA" id="ARBA00023015"/>
    </source>
</evidence>
<dbReference type="InterPro" id="IPR001647">
    <property type="entry name" value="HTH_TetR"/>
</dbReference>
<keyword evidence="2 4" id="KW-0238">DNA-binding</keyword>
<evidence type="ECO:0000256" key="4">
    <source>
        <dbReference type="PROSITE-ProRule" id="PRU00335"/>
    </source>
</evidence>
<comment type="caution">
    <text evidence="6">The sequence shown here is derived from an EMBL/GenBank/DDBJ whole genome shotgun (WGS) entry which is preliminary data.</text>
</comment>
<feature type="domain" description="HTH tetR-type" evidence="5">
    <location>
        <begin position="17"/>
        <end position="77"/>
    </location>
</feature>
<evidence type="ECO:0000256" key="2">
    <source>
        <dbReference type="ARBA" id="ARBA00023125"/>
    </source>
</evidence>
<name>A0ABT8ZYH8_9SPHN</name>
<evidence type="ECO:0000313" key="7">
    <source>
        <dbReference type="Proteomes" id="UP001176468"/>
    </source>
</evidence>
<dbReference type="Proteomes" id="UP001176468">
    <property type="component" value="Unassembled WGS sequence"/>
</dbReference>
<dbReference type="SUPFAM" id="SSF46689">
    <property type="entry name" value="Homeodomain-like"/>
    <property type="match status" value="1"/>
</dbReference>
<dbReference type="Pfam" id="PF00440">
    <property type="entry name" value="TetR_N"/>
    <property type="match status" value="1"/>
</dbReference>
<protein>
    <submittedName>
        <fullName evidence="6">TetR/AcrR family transcriptional regulator</fullName>
    </submittedName>
</protein>
<dbReference type="SUPFAM" id="SSF48498">
    <property type="entry name" value="Tetracyclin repressor-like, C-terminal domain"/>
    <property type="match status" value="1"/>
</dbReference>
<keyword evidence="1" id="KW-0805">Transcription regulation</keyword>
<dbReference type="PANTHER" id="PTHR30055:SF234">
    <property type="entry name" value="HTH-TYPE TRANSCRIPTIONAL REGULATOR BETI"/>
    <property type="match status" value="1"/>
</dbReference>
<gene>
    <name evidence="6" type="ORF">Q5H94_06970</name>
</gene>
<feature type="DNA-binding region" description="H-T-H motif" evidence="4">
    <location>
        <begin position="40"/>
        <end position="59"/>
    </location>
</feature>
<dbReference type="EMBL" id="JAUQSZ010000004">
    <property type="protein sequence ID" value="MDO7842060.1"/>
    <property type="molecule type" value="Genomic_DNA"/>
</dbReference>
<dbReference type="InterPro" id="IPR050109">
    <property type="entry name" value="HTH-type_TetR-like_transc_reg"/>
</dbReference>
<keyword evidence="3" id="KW-0804">Transcription</keyword>
<dbReference type="InterPro" id="IPR041678">
    <property type="entry name" value="TetR_C_16"/>
</dbReference>
<reference evidence="6" key="1">
    <citation type="submission" date="2023-07" db="EMBL/GenBank/DDBJ databases">
        <authorList>
            <person name="Kim M.K."/>
        </authorList>
    </citation>
    <scope>NUCLEOTIDE SEQUENCE</scope>
    <source>
        <strain evidence="6">CA1-15</strain>
    </source>
</reference>
<accession>A0ABT8ZYH8</accession>
<evidence type="ECO:0000259" key="5">
    <source>
        <dbReference type="PROSITE" id="PS50977"/>
    </source>
</evidence>
<evidence type="ECO:0000313" key="6">
    <source>
        <dbReference type="EMBL" id="MDO7842060.1"/>
    </source>
</evidence>